<dbReference type="STRING" id="3988.B9RST7"/>
<evidence type="ECO:0000313" key="2">
    <source>
        <dbReference type="EMBL" id="EEF45420.1"/>
    </source>
</evidence>
<keyword evidence="3" id="KW-1185">Reference proteome</keyword>
<reference evidence="3" key="1">
    <citation type="journal article" date="2010" name="Nat. Biotechnol.">
        <title>Draft genome sequence of the oilseed species Ricinus communis.</title>
        <authorList>
            <person name="Chan A.P."/>
            <person name="Crabtree J."/>
            <person name="Zhao Q."/>
            <person name="Lorenzi H."/>
            <person name="Orvis J."/>
            <person name="Puiu D."/>
            <person name="Melake-Berhan A."/>
            <person name="Jones K.M."/>
            <person name="Redman J."/>
            <person name="Chen G."/>
            <person name="Cahoon E.B."/>
            <person name="Gedil M."/>
            <person name="Stanke M."/>
            <person name="Haas B.J."/>
            <person name="Wortman J.R."/>
            <person name="Fraser-Liggett C.M."/>
            <person name="Ravel J."/>
            <person name="Rabinowicz P.D."/>
        </authorList>
    </citation>
    <scope>NUCLEOTIDE SEQUENCE [LARGE SCALE GENOMIC DNA]</scope>
    <source>
        <strain evidence="3">cv. Hale</strain>
    </source>
</reference>
<dbReference type="KEGG" id="rcu:8261495"/>
<gene>
    <name evidence="2" type="ORF">RCOM_0678400</name>
</gene>
<accession>B9RST7</accession>
<dbReference type="Pfam" id="PF07734">
    <property type="entry name" value="FBA_1"/>
    <property type="match status" value="1"/>
</dbReference>
<dbReference type="Proteomes" id="UP000008311">
    <property type="component" value="Unassembled WGS sequence"/>
</dbReference>
<dbReference type="AlphaFoldDB" id="B9RST7"/>
<dbReference type="OrthoDB" id="591557at2759"/>
<organism evidence="2 3">
    <name type="scientific">Ricinus communis</name>
    <name type="common">Castor bean</name>
    <dbReference type="NCBI Taxonomy" id="3988"/>
    <lineage>
        <taxon>Eukaryota</taxon>
        <taxon>Viridiplantae</taxon>
        <taxon>Streptophyta</taxon>
        <taxon>Embryophyta</taxon>
        <taxon>Tracheophyta</taxon>
        <taxon>Spermatophyta</taxon>
        <taxon>Magnoliopsida</taxon>
        <taxon>eudicotyledons</taxon>
        <taxon>Gunneridae</taxon>
        <taxon>Pentapetalae</taxon>
        <taxon>rosids</taxon>
        <taxon>fabids</taxon>
        <taxon>Malpighiales</taxon>
        <taxon>Euphorbiaceae</taxon>
        <taxon>Acalyphoideae</taxon>
        <taxon>Acalypheae</taxon>
        <taxon>Ricinus</taxon>
    </lineage>
</organism>
<dbReference type="NCBIfam" id="TIGR01640">
    <property type="entry name" value="F_box_assoc_1"/>
    <property type="match status" value="1"/>
</dbReference>
<proteinExistence type="predicted"/>
<evidence type="ECO:0000259" key="1">
    <source>
        <dbReference type="PROSITE" id="PS50181"/>
    </source>
</evidence>
<name>B9RST7_RICCO</name>
<dbReference type="EMBL" id="EQ973812">
    <property type="protein sequence ID" value="EEF45420.1"/>
    <property type="molecule type" value="Genomic_DNA"/>
</dbReference>
<sequence>MGASSKQQRNPSHVVEATNPNLPHEIIVEILKRVAVKSLCRFRCVSKSWLSLLSSPQFAKSQIDLALKSNTLYSKRRRLMFSSYNLYSVDYESIGIDNGDIIAVELDYPLKDKSNEILGPSENDGIYFKVSEDEDENPVMVKVDVQPFVNSRNWVEIWGSCNGLLCIAPDEDSLFLFNPSTRESKKILEESNYVTAFGFGYDSTRDDYKVVRINAGVASSVYSLRTDSWRKIDNFCHDFCFHHSGVFLRGAIHWMAINREEVDDEYYVISAFDMEKELFWDMPAPDMEDDDSEFMLGTLNEDLCVLKSFNEMHNDFWVMHEYGVGESWTRLTISLSYICMKPLCLAKNGEALLDIDGRLVQYNLENNTYKELVVHGIPVGVGFEADTYIETLISPNDYSGRET</sequence>
<dbReference type="Gene3D" id="1.20.1280.50">
    <property type="match status" value="1"/>
</dbReference>
<dbReference type="SMART" id="SM00256">
    <property type="entry name" value="FBOX"/>
    <property type="match status" value="1"/>
</dbReference>
<evidence type="ECO:0000313" key="3">
    <source>
        <dbReference type="Proteomes" id="UP000008311"/>
    </source>
</evidence>
<dbReference type="Pfam" id="PF00646">
    <property type="entry name" value="F-box"/>
    <property type="match status" value="1"/>
</dbReference>
<protein>
    <recommendedName>
        <fullName evidence="1">F-box domain-containing protein</fullName>
    </recommendedName>
</protein>
<dbReference type="eggNOG" id="ENOG502S2YF">
    <property type="taxonomic scope" value="Eukaryota"/>
</dbReference>
<dbReference type="PROSITE" id="PS50181">
    <property type="entry name" value="FBOX"/>
    <property type="match status" value="1"/>
</dbReference>
<dbReference type="InterPro" id="IPR017451">
    <property type="entry name" value="F-box-assoc_interact_dom"/>
</dbReference>
<dbReference type="InterPro" id="IPR006527">
    <property type="entry name" value="F-box-assoc_dom_typ1"/>
</dbReference>
<dbReference type="OMA" id="VHDDIWV"/>
<dbReference type="FunCoup" id="B9RST7">
    <property type="interactions" value="746"/>
</dbReference>
<dbReference type="PANTHER" id="PTHR31672">
    <property type="entry name" value="BNACNNG10540D PROTEIN"/>
    <property type="match status" value="1"/>
</dbReference>
<feature type="domain" description="F-box" evidence="1">
    <location>
        <begin position="16"/>
        <end position="62"/>
    </location>
</feature>
<dbReference type="InterPro" id="IPR001810">
    <property type="entry name" value="F-box_dom"/>
</dbReference>
<dbReference type="InterPro" id="IPR036047">
    <property type="entry name" value="F-box-like_dom_sf"/>
</dbReference>
<dbReference type="InterPro" id="IPR050796">
    <property type="entry name" value="SCF_F-box_component"/>
</dbReference>
<dbReference type="InParanoid" id="B9RST7"/>
<dbReference type="SUPFAM" id="SSF81383">
    <property type="entry name" value="F-box domain"/>
    <property type="match status" value="1"/>
</dbReference>
<dbReference type="PANTHER" id="PTHR31672:SF13">
    <property type="entry name" value="F-BOX PROTEIN CPR30-LIKE"/>
    <property type="match status" value="1"/>
</dbReference>